<proteinExistence type="predicted"/>
<accession>A0A1G7IVY0</accession>
<reference evidence="3" key="1">
    <citation type="submission" date="2016-10" db="EMBL/GenBank/DDBJ databases">
        <authorList>
            <person name="Varghese N."/>
            <person name="Submissions S."/>
        </authorList>
    </citation>
    <scope>NUCLEOTIDE SEQUENCE [LARGE SCALE GENOMIC DNA]</scope>
    <source>
        <strain evidence="3">DSM 19684</strain>
    </source>
</reference>
<keyword evidence="1" id="KW-0732">Signal</keyword>
<organism evidence="2 3">
    <name type="scientific">Epilithonimonas hungarica</name>
    <dbReference type="NCBI Taxonomy" id="454006"/>
    <lineage>
        <taxon>Bacteria</taxon>
        <taxon>Pseudomonadati</taxon>
        <taxon>Bacteroidota</taxon>
        <taxon>Flavobacteriia</taxon>
        <taxon>Flavobacteriales</taxon>
        <taxon>Weeksellaceae</taxon>
        <taxon>Chryseobacterium group</taxon>
        <taxon>Epilithonimonas</taxon>
    </lineage>
</organism>
<evidence type="ECO:0000313" key="3">
    <source>
        <dbReference type="Proteomes" id="UP000199203"/>
    </source>
</evidence>
<sequence length="245" mass="27938">MKHFKSFLAIILFLSLSMRVFSQDKKVAVVSFYSNRMIDYKELGLGSEELINNILNLRDNPKFNLNPILEKYHNAFFNDYASKFPFKLLPENEVTSNQQYKDFSPKYAKTEEDLKNYSVYKDYKYIYEGFNGKANEVGVANIFKDQADGVLFTEIYFSLKKGFGIGGMATIKMKAFARIALYDKNGNKVWVINESADSKKTGVMVGGIPVMSPDKILPMCESALEELMKDLDGNLPKIIKKSTKL</sequence>
<keyword evidence="3" id="KW-1185">Reference proteome</keyword>
<evidence type="ECO:0000256" key="1">
    <source>
        <dbReference type="SAM" id="SignalP"/>
    </source>
</evidence>
<dbReference type="EMBL" id="FNBH01000001">
    <property type="protein sequence ID" value="SDF16831.1"/>
    <property type="molecule type" value="Genomic_DNA"/>
</dbReference>
<dbReference type="OrthoDB" id="792335at2"/>
<gene>
    <name evidence="2" type="ORF">SAMN05421825_1204</name>
</gene>
<evidence type="ECO:0000313" key="2">
    <source>
        <dbReference type="EMBL" id="SDF16831.1"/>
    </source>
</evidence>
<feature type="signal peptide" evidence="1">
    <location>
        <begin position="1"/>
        <end position="22"/>
    </location>
</feature>
<dbReference type="AlphaFoldDB" id="A0A1G7IVY0"/>
<evidence type="ECO:0008006" key="4">
    <source>
        <dbReference type="Google" id="ProtNLM"/>
    </source>
</evidence>
<dbReference type="Proteomes" id="UP000199203">
    <property type="component" value="Unassembled WGS sequence"/>
</dbReference>
<feature type="chain" id="PRO_5011506431" description="GLPGLI family protein" evidence="1">
    <location>
        <begin position="23"/>
        <end position="245"/>
    </location>
</feature>
<dbReference type="RefSeq" id="WP_139166577.1">
    <property type="nucleotide sequence ID" value="NZ_FNBH01000001.1"/>
</dbReference>
<protein>
    <recommendedName>
        <fullName evidence="4">GLPGLI family protein</fullName>
    </recommendedName>
</protein>
<name>A0A1G7IVY0_9FLAO</name>